<evidence type="ECO:0000313" key="1">
    <source>
        <dbReference type="EMBL" id="SUS05763.1"/>
    </source>
</evidence>
<gene>
    <name evidence="1" type="ORF">DF3PB_210015</name>
</gene>
<protein>
    <submittedName>
        <fullName evidence="1">Uncharacterized protein</fullName>
    </submittedName>
</protein>
<organism evidence="1">
    <name type="scientific">metagenome</name>
    <dbReference type="NCBI Taxonomy" id="256318"/>
    <lineage>
        <taxon>unclassified sequences</taxon>
        <taxon>metagenomes</taxon>
    </lineage>
</organism>
<reference evidence="1" key="1">
    <citation type="submission" date="2018-07" db="EMBL/GenBank/DDBJ databases">
        <authorList>
            <person name="Quirk P.G."/>
            <person name="Krulwich T.A."/>
        </authorList>
    </citation>
    <scope>NUCLEOTIDE SEQUENCE</scope>
</reference>
<sequence length="45" mass="5191">MVAQAMKKQEPSTKHYERLGRILRVAEASVPVRHRSGSERGKKWT</sequence>
<dbReference type="EMBL" id="UIDG01000124">
    <property type="protein sequence ID" value="SUS05763.1"/>
    <property type="molecule type" value="Genomic_DNA"/>
</dbReference>
<dbReference type="AlphaFoldDB" id="A0A380TCF6"/>
<name>A0A380TCF6_9ZZZZ</name>
<accession>A0A380TCF6</accession>
<proteinExistence type="predicted"/>